<accession>A0AAQ3PDC1</accession>
<organism evidence="1 2">
    <name type="scientific">Vigna mungo</name>
    <name type="common">Black gram</name>
    <name type="synonym">Phaseolus mungo</name>
    <dbReference type="NCBI Taxonomy" id="3915"/>
    <lineage>
        <taxon>Eukaryota</taxon>
        <taxon>Viridiplantae</taxon>
        <taxon>Streptophyta</taxon>
        <taxon>Embryophyta</taxon>
        <taxon>Tracheophyta</taxon>
        <taxon>Spermatophyta</taxon>
        <taxon>Magnoliopsida</taxon>
        <taxon>eudicotyledons</taxon>
        <taxon>Gunneridae</taxon>
        <taxon>Pentapetalae</taxon>
        <taxon>rosids</taxon>
        <taxon>fabids</taxon>
        <taxon>Fabales</taxon>
        <taxon>Fabaceae</taxon>
        <taxon>Papilionoideae</taxon>
        <taxon>50 kb inversion clade</taxon>
        <taxon>NPAAA clade</taxon>
        <taxon>indigoferoid/millettioid clade</taxon>
        <taxon>Phaseoleae</taxon>
        <taxon>Vigna</taxon>
    </lineage>
</organism>
<dbReference type="AlphaFoldDB" id="A0AAQ3PDC1"/>
<gene>
    <name evidence="1" type="ORF">V8G54_004365</name>
</gene>
<sequence length="141" mass="16106">MKKLFLDLPQTWKRKRRTCSNLHPLSCHIQWNQSSRNNSTDHSGIGTNLVESHFSVAVCAHVSSVSSSVSSPNNNSGMLTPWISLPQQCWWWRLCCCQIHFASSCCRCCCSFQSLKATFSVSYKLVERSIYECSVFLLMME</sequence>
<keyword evidence="2" id="KW-1185">Reference proteome</keyword>
<evidence type="ECO:0000313" key="2">
    <source>
        <dbReference type="Proteomes" id="UP001374535"/>
    </source>
</evidence>
<dbReference type="EMBL" id="CP144700">
    <property type="protein sequence ID" value="WVZ25821.1"/>
    <property type="molecule type" value="Genomic_DNA"/>
</dbReference>
<evidence type="ECO:0000313" key="1">
    <source>
        <dbReference type="EMBL" id="WVZ25821.1"/>
    </source>
</evidence>
<proteinExistence type="predicted"/>
<dbReference type="Proteomes" id="UP001374535">
    <property type="component" value="Chromosome 1"/>
</dbReference>
<name>A0AAQ3PDC1_VIGMU</name>
<reference evidence="1 2" key="1">
    <citation type="journal article" date="2023" name="Life. Sci Alliance">
        <title>Evolutionary insights into 3D genome organization and epigenetic landscape of Vigna mungo.</title>
        <authorList>
            <person name="Junaid A."/>
            <person name="Singh B."/>
            <person name="Bhatia S."/>
        </authorList>
    </citation>
    <scope>NUCLEOTIDE SEQUENCE [LARGE SCALE GENOMIC DNA]</scope>
    <source>
        <strain evidence="1">Urdbean</strain>
    </source>
</reference>
<protein>
    <submittedName>
        <fullName evidence="1">Uncharacterized protein</fullName>
    </submittedName>
</protein>